<protein>
    <recommendedName>
        <fullName evidence="4">GTP pyrophosphokinase</fullName>
    </recommendedName>
</protein>
<sequence length="160" mass="17252">MDPIAVADAIAAEAHAGQVDKAGMPYVGHVRRVASYVDPANTDAVVAALLHDVIEDTAIDAAELAERGIPAQAIDAIELLTRRDDQPSATYYQRISEHPTARGPGRQHRSRSPGHAARVRPGPPHPEVCGRLRGTRCRLRRRCPPQSACGTIAFSNRRNG</sequence>
<reference evidence="2 3" key="1">
    <citation type="journal article" date="2019" name="Emerg. Microbes Infect.">
        <title>Comprehensive subspecies identification of 175 nontuberculous mycobacteria species based on 7547 genomic profiles.</title>
        <authorList>
            <person name="Matsumoto Y."/>
            <person name="Kinjo T."/>
            <person name="Motooka D."/>
            <person name="Nabeya D."/>
            <person name="Jung N."/>
            <person name="Uechi K."/>
            <person name="Horii T."/>
            <person name="Iida T."/>
            <person name="Fujita J."/>
            <person name="Nakamura S."/>
        </authorList>
    </citation>
    <scope>NUCLEOTIDE SEQUENCE [LARGE SCALE GENOMIC DNA]</scope>
    <source>
        <strain evidence="2 3">JCM 17783</strain>
    </source>
</reference>
<dbReference type="SUPFAM" id="SSF109604">
    <property type="entry name" value="HD-domain/PDEase-like"/>
    <property type="match status" value="1"/>
</dbReference>
<gene>
    <name evidence="2" type="ORF">MSTO_00720</name>
</gene>
<accession>A0A7I7Q1K4</accession>
<evidence type="ECO:0008006" key="4">
    <source>
        <dbReference type="Google" id="ProtNLM"/>
    </source>
</evidence>
<evidence type="ECO:0000313" key="2">
    <source>
        <dbReference type="EMBL" id="BBY19867.1"/>
    </source>
</evidence>
<dbReference type="Pfam" id="PF13328">
    <property type="entry name" value="HD_4"/>
    <property type="match status" value="1"/>
</dbReference>
<organism evidence="2 3">
    <name type="scientific">Mycobacterium stomatepiae</name>
    <dbReference type="NCBI Taxonomy" id="470076"/>
    <lineage>
        <taxon>Bacteria</taxon>
        <taxon>Bacillati</taxon>
        <taxon>Actinomycetota</taxon>
        <taxon>Actinomycetes</taxon>
        <taxon>Mycobacteriales</taxon>
        <taxon>Mycobacteriaceae</taxon>
        <taxon>Mycobacterium</taxon>
        <taxon>Mycobacterium simiae complex</taxon>
    </lineage>
</organism>
<proteinExistence type="predicted"/>
<dbReference type="Proteomes" id="UP000467130">
    <property type="component" value="Chromosome"/>
</dbReference>
<dbReference type="EMBL" id="AP022587">
    <property type="protein sequence ID" value="BBY19867.1"/>
    <property type="molecule type" value="Genomic_DNA"/>
</dbReference>
<keyword evidence="3" id="KW-1185">Reference proteome</keyword>
<name>A0A7I7Q1K4_9MYCO</name>
<evidence type="ECO:0000313" key="3">
    <source>
        <dbReference type="Proteomes" id="UP000467130"/>
    </source>
</evidence>
<dbReference type="KEGG" id="msto:MSTO_00720"/>
<evidence type="ECO:0000256" key="1">
    <source>
        <dbReference type="SAM" id="MobiDB-lite"/>
    </source>
</evidence>
<dbReference type="Gene3D" id="1.10.3210.10">
    <property type="entry name" value="Hypothetical protein af1432"/>
    <property type="match status" value="1"/>
</dbReference>
<dbReference type="AlphaFoldDB" id="A0A7I7Q1K4"/>
<feature type="region of interest" description="Disordered" evidence="1">
    <location>
        <begin position="88"/>
        <end position="129"/>
    </location>
</feature>